<evidence type="ECO:0000313" key="2">
    <source>
        <dbReference type="Proteomes" id="UP000051888"/>
    </source>
</evidence>
<reference evidence="1 2" key="1">
    <citation type="submission" date="2015-09" db="EMBL/GenBank/DDBJ databases">
        <title>Genome sequencing project for genomic taxonomy and phylogenomics of Bacillus-like bacteria.</title>
        <authorList>
            <person name="Liu B."/>
            <person name="Wang J."/>
            <person name="Zhu Y."/>
            <person name="Liu G."/>
            <person name="Chen Q."/>
            <person name="Chen Z."/>
            <person name="Lan J."/>
            <person name="Che J."/>
            <person name="Ge C."/>
            <person name="Shi H."/>
            <person name="Pan Z."/>
            <person name="Liu X."/>
        </authorList>
    </citation>
    <scope>NUCLEOTIDE SEQUENCE [LARGE SCALE GENOMIC DNA]</scope>
    <source>
        <strain evidence="1 2">LMG 18435</strain>
    </source>
</reference>
<accession>A0A0Q3TMR0</accession>
<dbReference type="Proteomes" id="UP000051888">
    <property type="component" value="Unassembled WGS sequence"/>
</dbReference>
<organism evidence="1 2">
    <name type="scientific">Heyndrickxia shackletonii</name>
    <dbReference type="NCBI Taxonomy" id="157838"/>
    <lineage>
        <taxon>Bacteria</taxon>
        <taxon>Bacillati</taxon>
        <taxon>Bacillota</taxon>
        <taxon>Bacilli</taxon>
        <taxon>Bacillales</taxon>
        <taxon>Bacillaceae</taxon>
        <taxon>Heyndrickxia</taxon>
    </lineage>
</organism>
<dbReference type="AlphaFoldDB" id="A0A0Q3TMR0"/>
<keyword evidence="2" id="KW-1185">Reference proteome</keyword>
<dbReference type="RefSeq" id="WP_055741073.1">
    <property type="nucleotide sequence ID" value="NZ_JAAIWL010000005.1"/>
</dbReference>
<dbReference type="PATRIC" id="fig|157838.3.peg.4070"/>
<dbReference type="EMBL" id="LJJC01000004">
    <property type="protein sequence ID" value="KQL55272.1"/>
    <property type="molecule type" value="Genomic_DNA"/>
</dbReference>
<sequence length="101" mass="11551">MILDLINILNGTVESETFDKSREYLSNARKYSPEQAMSLLLKKPTVFLAPVTFIMFRADTGLNISIKDFARIIMKQARKKNNQKLFEAAKATYEIGKKADF</sequence>
<protein>
    <submittedName>
        <fullName evidence="1">Uncharacterized protein</fullName>
    </submittedName>
</protein>
<name>A0A0Q3TMR0_9BACI</name>
<dbReference type="OrthoDB" id="9915653at2"/>
<comment type="caution">
    <text evidence="1">The sequence shown here is derived from an EMBL/GenBank/DDBJ whole genome shotgun (WGS) entry which is preliminary data.</text>
</comment>
<evidence type="ECO:0000313" key="1">
    <source>
        <dbReference type="EMBL" id="KQL55272.1"/>
    </source>
</evidence>
<gene>
    <name evidence="1" type="ORF">AN964_18325</name>
</gene>
<proteinExistence type="predicted"/>